<dbReference type="InterPro" id="IPR003500">
    <property type="entry name" value="RpiB_LacA_LacB"/>
</dbReference>
<dbReference type="NCBIfam" id="TIGR00689">
    <property type="entry name" value="rpiB_lacA_lacB"/>
    <property type="match status" value="1"/>
</dbReference>
<feature type="binding site" evidence="4">
    <location>
        <position position="99"/>
    </location>
    <ligand>
        <name>D-ribulose 5-phosphate</name>
        <dbReference type="ChEBI" id="CHEBI:58121"/>
    </ligand>
</feature>
<keyword evidence="2 5" id="KW-0413">Isomerase</keyword>
<proteinExistence type="inferred from homology"/>
<name>A0A1M5TRM1_9FIRM</name>
<dbReference type="OrthoDB" id="1778624at2"/>
<evidence type="ECO:0000256" key="2">
    <source>
        <dbReference type="ARBA" id="ARBA00023235"/>
    </source>
</evidence>
<dbReference type="AlphaFoldDB" id="A0A1M5TRM1"/>
<dbReference type="EMBL" id="FQXI01000012">
    <property type="protein sequence ID" value="SHH53374.1"/>
    <property type="molecule type" value="Genomic_DNA"/>
</dbReference>
<dbReference type="Gene3D" id="3.40.1400.10">
    <property type="entry name" value="Sugar-phosphate isomerase, RpiB/LacA/LacB"/>
    <property type="match status" value="1"/>
</dbReference>
<feature type="active site" description="Proton donor" evidence="3">
    <location>
        <position position="98"/>
    </location>
</feature>
<dbReference type="RefSeq" id="WP_073185132.1">
    <property type="nucleotide sequence ID" value="NZ_FQXI01000012.1"/>
</dbReference>
<dbReference type="GO" id="GO:0019316">
    <property type="term" value="P:D-allose catabolic process"/>
    <property type="evidence" value="ECO:0007669"/>
    <property type="project" value="TreeGrafter"/>
</dbReference>
<dbReference type="PANTHER" id="PTHR30345:SF0">
    <property type="entry name" value="DNA DAMAGE-REPAIR_TOLERATION PROTEIN DRT102"/>
    <property type="match status" value="1"/>
</dbReference>
<comment type="similarity">
    <text evidence="1">Belongs to the LacAB/RpiB family.</text>
</comment>
<feature type="active site" description="Proton acceptor" evidence="3">
    <location>
        <position position="65"/>
    </location>
</feature>
<evidence type="ECO:0000256" key="1">
    <source>
        <dbReference type="ARBA" id="ARBA00008754"/>
    </source>
</evidence>
<dbReference type="STRING" id="1120995.SAMN02745245_01541"/>
<dbReference type="NCBIfam" id="NF004051">
    <property type="entry name" value="PRK05571.1"/>
    <property type="match status" value="1"/>
</dbReference>
<dbReference type="InterPro" id="IPR036569">
    <property type="entry name" value="RpiB_LacA_LacB_sf"/>
</dbReference>
<dbReference type="SUPFAM" id="SSF89623">
    <property type="entry name" value="Ribose/Galactose isomerase RpiB/AlsB"/>
    <property type="match status" value="1"/>
</dbReference>
<dbReference type="NCBIfam" id="TIGR01120">
    <property type="entry name" value="rpiB"/>
    <property type="match status" value="1"/>
</dbReference>
<gene>
    <name evidence="5" type="ORF">SAMN02745245_01541</name>
</gene>
<evidence type="ECO:0000313" key="6">
    <source>
        <dbReference type="Proteomes" id="UP000184032"/>
    </source>
</evidence>
<feature type="binding site" evidence="4">
    <location>
        <begin position="8"/>
        <end position="9"/>
    </location>
    <ligand>
        <name>D-ribulose 5-phosphate</name>
        <dbReference type="ChEBI" id="CHEBI:58121"/>
    </ligand>
</feature>
<feature type="binding site" evidence="4">
    <location>
        <position position="109"/>
    </location>
    <ligand>
        <name>D-ribulose 5-phosphate</name>
        <dbReference type="ChEBI" id="CHEBI:58121"/>
    </ligand>
</feature>
<feature type="binding site" evidence="4">
    <location>
        <position position="136"/>
    </location>
    <ligand>
        <name>D-ribulose 5-phosphate</name>
        <dbReference type="ChEBI" id="CHEBI:58121"/>
    </ligand>
</feature>
<evidence type="ECO:0000256" key="3">
    <source>
        <dbReference type="PIRSR" id="PIRSR005384-1"/>
    </source>
</evidence>
<dbReference type="Pfam" id="PF02502">
    <property type="entry name" value="LacAB_rpiB"/>
    <property type="match status" value="1"/>
</dbReference>
<dbReference type="PIRSF" id="PIRSF005384">
    <property type="entry name" value="RpiB_LacA_B"/>
    <property type="match status" value="1"/>
</dbReference>
<feature type="binding site" evidence="4">
    <location>
        <begin position="66"/>
        <end position="70"/>
    </location>
    <ligand>
        <name>D-ribulose 5-phosphate</name>
        <dbReference type="ChEBI" id="CHEBI:58121"/>
    </ligand>
</feature>
<organism evidence="5 6">
    <name type="scientific">Anaerosphaera aminiphila DSM 21120</name>
    <dbReference type="NCBI Taxonomy" id="1120995"/>
    <lineage>
        <taxon>Bacteria</taxon>
        <taxon>Bacillati</taxon>
        <taxon>Bacillota</taxon>
        <taxon>Tissierellia</taxon>
        <taxon>Tissierellales</taxon>
        <taxon>Peptoniphilaceae</taxon>
        <taxon>Anaerosphaera</taxon>
    </lineage>
</organism>
<evidence type="ECO:0000256" key="4">
    <source>
        <dbReference type="PIRSR" id="PIRSR005384-2"/>
    </source>
</evidence>
<dbReference type="Proteomes" id="UP000184032">
    <property type="component" value="Unassembled WGS sequence"/>
</dbReference>
<evidence type="ECO:0000313" key="5">
    <source>
        <dbReference type="EMBL" id="SHH53374.1"/>
    </source>
</evidence>
<sequence>MKLGFGSDHAGYELKEILLKYLEEKGFECVDYGTHSLDRVDYPDYGKIVGEKVAAGEVDRGVLICGTGIGISLAANKVRGVRAAVCSEPYSARMTVRHNNANIIAMGSRVVGEDLAKMIVDTFLEEKFEGGRHGMRVDKISAIEEEYFK</sequence>
<dbReference type="GO" id="GO:0009052">
    <property type="term" value="P:pentose-phosphate shunt, non-oxidative branch"/>
    <property type="evidence" value="ECO:0007669"/>
    <property type="project" value="TreeGrafter"/>
</dbReference>
<dbReference type="PANTHER" id="PTHR30345">
    <property type="entry name" value="RIBOSE-5-PHOSPHATE ISOMERASE B"/>
    <property type="match status" value="1"/>
</dbReference>
<accession>A0A1M5TRM1</accession>
<feature type="binding site" evidence="4">
    <location>
        <position position="132"/>
    </location>
    <ligand>
        <name>D-ribulose 5-phosphate</name>
        <dbReference type="ChEBI" id="CHEBI:58121"/>
    </ligand>
</feature>
<reference evidence="5 6" key="1">
    <citation type="submission" date="2016-11" db="EMBL/GenBank/DDBJ databases">
        <authorList>
            <person name="Jaros S."/>
            <person name="Januszkiewicz K."/>
            <person name="Wedrychowicz H."/>
        </authorList>
    </citation>
    <scope>NUCLEOTIDE SEQUENCE [LARGE SCALE GENOMIC DNA]</scope>
    <source>
        <strain evidence="5 6">DSM 21120</strain>
    </source>
</reference>
<protein>
    <submittedName>
        <fullName evidence="5">Ribose 5-phosphate isomerase B</fullName>
    </submittedName>
</protein>
<dbReference type="InterPro" id="IPR004785">
    <property type="entry name" value="RpiB"/>
</dbReference>
<dbReference type="GO" id="GO:0004751">
    <property type="term" value="F:ribose-5-phosphate isomerase activity"/>
    <property type="evidence" value="ECO:0007669"/>
    <property type="project" value="TreeGrafter"/>
</dbReference>
<keyword evidence="6" id="KW-1185">Reference proteome</keyword>